<dbReference type="GeneID" id="19247207"/>
<accession>E9DZ48</accession>
<sequence length="253" mass="26949">MKILLLNPNSSATMTKSMELVAKSALATTTINVVSYTAPEAAPISINNDKDIACSTVAVMDHIFATQTNLQQYDAVLIACFSVHDLVHKLGALTGKPIIGLFEASILTALSLISKSEKWGIVTTGEFWEQHLRDGVNDFLGVARGVGNNNFAGVYSTGLSAIEFHRASEEVIQSKLATAVTRLLESGDVKCVVLGCGGMTGLEQTIQSVAAKVLGHEKATRLYIVDGVRAGVAQLYFAATTRGMFRRDDGVAI</sequence>
<dbReference type="PANTHER" id="PTHR28047:SF5">
    <property type="entry name" value="PROTEIN DCG1"/>
    <property type="match status" value="1"/>
</dbReference>
<name>E9DZ48_METAQ</name>
<dbReference type="AlphaFoldDB" id="E9DZ48"/>
<evidence type="ECO:0000313" key="2">
    <source>
        <dbReference type="EMBL" id="EFY91010.1"/>
    </source>
</evidence>
<dbReference type="EMBL" id="GL698485">
    <property type="protein sequence ID" value="EFY91010.1"/>
    <property type="molecule type" value="Genomic_DNA"/>
</dbReference>
<dbReference type="FunCoup" id="E9DZ48">
    <property type="interactions" value="39"/>
</dbReference>
<evidence type="ECO:0000313" key="3">
    <source>
        <dbReference type="Proteomes" id="UP000002499"/>
    </source>
</evidence>
<comment type="similarity">
    <text evidence="1">Belongs to the HyuE racemase family.</text>
</comment>
<organism evidence="3">
    <name type="scientific">Metarhizium acridum (strain CQMa 102)</name>
    <dbReference type="NCBI Taxonomy" id="655827"/>
    <lineage>
        <taxon>Eukaryota</taxon>
        <taxon>Fungi</taxon>
        <taxon>Dikarya</taxon>
        <taxon>Ascomycota</taxon>
        <taxon>Pezizomycotina</taxon>
        <taxon>Sordariomycetes</taxon>
        <taxon>Hypocreomycetidae</taxon>
        <taxon>Hypocreales</taxon>
        <taxon>Clavicipitaceae</taxon>
        <taxon>Metarhizium</taxon>
    </lineage>
</organism>
<dbReference type="InParanoid" id="E9DZ48"/>
<dbReference type="Proteomes" id="UP000002499">
    <property type="component" value="Unassembled WGS sequence"/>
</dbReference>
<dbReference type="HOGENOM" id="CLU_053002_1_1_1"/>
<dbReference type="KEGG" id="maw:19247207"/>
<keyword evidence="3" id="KW-1185">Reference proteome</keyword>
<gene>
    <name evidence="2" type="ORF">MAC_02896</name>
</gene>
<evidence type="ECO:0000256" key="1">
    <source>
        <dbReference type="ARBA" id="ARBA00038414"/>
    </source>
</evidence>
<dbReference type="InterPro" id="IPR052186">
    <property type="entry name" value="Hydantoin_racemase-like"/>
</dbReference>
<dbReference type="OrthoDB" id="412018at2759"/>
<proteinExistence type="inferred from homology"/>
<reference evidence="2 3" key="1">
    <citation type="journal article" date="2011" name="PLoS Genet.">
        <title>Genome sequencing and comparative transcriptomics of the model entomopathogenic fungi Metarhizium anisopliae and M. acridum.</title>
        <authorList>
            <person name="Gao Q."/>
            <person name="Jin K."/>
            <person name="Ying S.H."/>
            <person name="Zhang Y."/>
            <person name="Xiao G."/>
            <person name="Shang Y."/>
            <person name="Duan Z."/>
            <person name="Hu X."/>
            <person name="Xie X.Q."/>
            <person name="Zhou G."/>
            <person name="Peng G."/>
            <person name="Luo Z."/>
            <person name="Huang W."/>
            <person name="Wang B."/>
            <person name="Fang W."/>
            <person name="Wang S."/>
            <person name="Zhong Y."/>
            <person name="Ma L.J."/>
            <person name="St Leger R.J."/>
            <person name="Zhao G.P."/>
            <person name="Pei Y."/>
            <person name="Feng M.G."/>
            <person name="Xia Y."/>
            <person name="Wang C."/>
        </authorList>
    </citation>
    <scope>NUCLEOTIDE SEQUENCE [LARGE SCALE GENOMIC DNA]</scope>
    <source>
        <strain evidence="2 3">CQMa 102</strain>
    </source>
</reference>
<dbReference type="GO" id="GO:0047661">
    <property type="term" value="F:amino-acid racemase activity"/>
    <property type="evidence" value="ECO:0007669"/>
    <property type="project" value="InterPro"/>
</dbReference>
<dbReference type="OMA" id="ITSNKEW"/>
<dbReference type="InterPro" id="IPR015942">
    <property type="entry name" value="Asp/Glu/hydantoin_racemase"/>
</dbReference>
<dbReference type="InterPro" id="IPR053714">
    <property type="entry name" value="Iso_Racemase_Enz_sf"/>
</dbReference>
<protein>
    <submittedName>
        <fullName evidence="2">Putative DCG1 protein</fullName>
    </submittedName>
</protein>
<dbReference type="Pfam" id="PF01177">
    <property type="entry name" value="Asp_Glu_race"/>
    <property type="match status" value="1"/>
</dbReference>
<dbReference type="PANTHER" id="PTHR28047">
    <property type="entry name" value="PROTEIN DCG1"/>
    <property type="match status" value="1"/>
</dbReference>
<dbReference type="eggNOG" id="ENOG502S1KP">
    <property type="taxonomic scope" value="Eukaryota"/>
</dbReference>
<dbReference type="Gene3D" id="3.40.50.12500">
    <property type="match status" value="1"/>
</dbReference>